<reference evidence="1 2" key="1">
    <citation type="journal article" date="2016" name="Nat. Commun.">
        <title>Thousands of microbial genomes shed light on interconnected biogeochemical processes in an aquifer system.</title>
        <authorList>
            <person name="Anantharaman K."/>
            <person name="Brown C.T."/>
            <person name="Hug L.A."/>
            <person name="Sharon I."/>
            <person name="Castelle C.J."/>
            <person name="Probst A.J."/>
            <person name="Thomas B.C."/>
            <person name="Singh A."/>
            <person name="Wilkins M.J."/>
            <person name="Karaoz U."/>
            <person name="Brodie E.L."/>
            <person name="Williams K.H."/>
            <person name="Hubbard S.S."/>
            <person name="Banfield J.F."/>
        </authorList>
    </citation>
    <scope>NUCLEOTIDE SEQUENCE [LARGE SCALE GENOMIC DNA]</scope>
</reference>
<dbReference type="EMBL" id="MHLL01000021">
    <property type="protein sequence ID" value="OGZ09439.1"/>
    <property type="molecule type" value="Genomic_DNA"/>
</dbReference>
<protein>
    <submittedName>
        <fullName evidence="1">Uncharacterized protein</fullName>
    </submittedName>
</protein>
<gene>
    <name evidence="1" type="ORF">A3D65_02835</name>
</gene>
<dbReference type="Proteomes" id="UP000177996">
    <property type="component" value="Unassembled WGS sequence"/>
</dbReference>
<comment type="caution">
    <text evidence="1">The sequence shown here is derived from an EMBL/GenBank/DDBJ whole genome shotgun (WGS) entry which is preliminary data.</text>
</comment>
<evidence type="ECO:0000313" key="2">
    <source>
        <dbReference type="Proteomes" id="UP000177996"/>
    </source>
</evidence>
<evidence type="ECO:0000313" key="1">
    <source>
        <dbReference type="EMBL" id="OGZ09439.1"/>
    </source>
</evidence>
<name>A0A1G2D746_9BACT</name>
<dbReference type="STRING" id="1798661.A3D65_02835"/>
<accession>A0A1G2D746</accession>
<sequence length="142" mass="14967">MRKRIAFVTTVALSFLIASVWWNSWNVDSAPSAKELTASAASPWSVVSDTFANAKESVLAAFSDATNELKKSGLEYAREGEDENVGNAETVGADAFSVENETSNPSLGEAAPAADPHEVLIEEAIHSRPKTAESVAAKGAVE</sequence>
<dbReference type="AlphaFoldDB" id="A0A1G2D746"/>
<proteinExistence type="predicted"/>
<organism evidence="1 2">
    <name type="scientific">Candidatus Lloydbacteria bacterium RIFCSPHIGHO2_02_FULL_50_13</name>
    <dbReference type="NCBI Taxonomy" id="1798661"/>
    <lineage>
        <taxon>Bacteria</taxon>
        <taxon>Candidatus Lloydiibacteriota</taxon>
    </lineage>
</organism>